<feature type="transmembrane region" description="Helical" evidence="1">
    <location>
        <begin position="89"/>
        <end position="113"/>
    </location>
</feature>
<feature type="transmembrane region" description="Helical" evidence="1">
    <location>
        <begin position="125"/>
        <end position="144"/>
    </location>
</feature>
<protein>
    <submittedName>
        <fullName evidence="2">Uncharacterized protein</fullName>
    </submittedName>
</protein>
<feature type="transmembrane region" description="Helical" evidence="1">
    <location>
        <begin position="186"/>
        <end position="206"/>
    </location>
</feature>
<feature type="transmembrane region" description="Helical" evidence="1">
    <location>
        <begin position="47"/>
        <end position="68"/>
    </location>
</feature>
<reference evidence="2 3" key="1">
    <citation type="submission" date="2014-11" db="EMBL/GenBank/DDBJ databases">
        <title>Genome sequence of Microbacterium mangrovi MUSC 115(T).</title>
        <authorList>
            <person name="Lee L.-H."/>
        </authorList>
    </citation>
    <scope>NUCLEOTIDE SEQUENCE [LARGE SCALE GENOMIC DNA]</scope>
    <source>
        <strain evidence="2 3">MUSC 115</strain>
    </source>
</reference>
<evidence type="ECO:0000313" key="2">
    <source>
        <dbReference type="EMBL" id="KHK98548.1"/>
    </source>
</evidence>
<keyword evidence="1" id="KW-1133">Transmembrane helix</keyword>
<keyword evidence="3" id="KW-1185">Reference proteome</keyword>
<dbReference type="Proteomes" id="UP000031030">
    <property type="component" value="Unassembled WGS sequence"/>
</dbReference>
<dbReference type="AlphaFoldDB" id="A0A0B2A9W4"/>
<keyword evidence="1" id="KW-0472">Membrane</keyword>
<evidence type="ECO:0000256" key="1">
    <source>
        <dbReference type="SAM" id="Phobius"/>
    </source>
</evidence>
<dbReference type="EMBL" id="JTDK01000006">
    <property type="protein sequence ID" value="KHK98548.1"/>
    <property type="molecule type" value="Genomic_DNA"/>
</dbReference>
<proteinExistence type="predicted"/>
<feature type="transmembrane region" description="Helical" evidence="1">
    <location>
        <begin position="212"/>
        <end position="230"/>
    </location>
</feature>
<organism evidence="2 3">
    <name type="scientific">Microbacterium mangrovi</name>
    <dbReference type="NCBI Taxonomy" id="1348253"/>
    <lineage>
        <taxon>Bacteria</taxon>
        <taxon>Bacillati</taxon>
        <taxon>Actinomycetota</taxon>
        <taxon>Actinomycetes</taxon>
        <taxon>Micrococcales</taxon>
        <taxon>Microbacteriaceae</taxon>
        <taxon>Microbacterium</taxon>
    </lineage>
</organism>
<accession>A0A0B2A9W4</accession>
<evidence type="ECO:0000313" key="3">
    <source>
        <dbReference type="Proteomes" id="UP000031030"/>
    </source>
</evidence>
<comment type="caution">
    <text evidence="2">The sequence shown here is derived from an EMBL/GenBank/DDBJ whole genome shotgun (WGS) entry which is preliminary data.</text>
</comment>
<gene>
    <name evidence="2" type="ORF">LK09_06120</name>
</gene>
<sequence>MIALVTFLGSLMLTYMLSGRAPASPDTAHFVAIVNTVLQSADNAASWVLPMYLTALVAGLAVVILPNWRDPHAKDRVLPAEAAELRSAIGLASAFSAGVFMSWALWVLFAYLVPGITPGGSGMGVLLAAPAILLVTLFASRASIGTVEQRLRAAASTLRQARRTRDRIERWTIMSGGQPAKWRRPVTISILTLPFIAPFLIAASGWTPFNVAFAESVLAATVVVAAWMWWLALRQDGLLERIAIRSFAILLGIYSVASAAGLGMWGTLAAGAVLLIPPLVLFPSGVASKFSVGPPP</sequence>
<name>A0A0B2A9W4_9MICO</name>
<keyword evidence="1" id="KW-0812">Transmembrane</keyword>
<feature type="transmembrane region" description="Helical" evidence="1">
    <location>
        <begin position="242"/>
        <end position="262"/>
    </location>
</feature>